<reference evidence="2 3" key="1">
    <citation type="submission" date="2019-08" db="EMBL/GenBank/DDBJ databases">
        <title>In-depth cultivation of the pig gut microbiome towards novel bacterial diversity and tailored functional studies.</title>
        <authorList>
            <person name="Wylensek D."/>
            <person name="Hitch T.C.A."/>
            <person name="Clavel T."/>
        </authorList>
    </citation>
    <scope>NUCLEOTIDE SEQUENCE [LARGE SCALE GENOMIC DNA]</scope>
    <source>
        <strain evidence="2 3">WCA-383-APC-5B</strain>
    </source>
</reference>
<dbReference type="EMBL" id="VULX01000031">
    <property type="protein sequence ID" value="MSR92430.1"/>
    <property type="molecule type" value="Genomic_DNA"/>
</dbReference>
<gene>
    <name evidence="2" type="ORF">FYJ33_13770</name>
</gene>
<organism evidence="2 3">
    <name type="scientific">Inconstantimicrobium porci</name>
    <dbReference type="NCBI Taxonomy" id="2652291"/>
    <lineage>
        <taxon>Bacteria</taxon>
        <taxon>Bacillati</taxon>
        <taxon>Bacillota</taxon>
        <taxon>Clostridia</taxon>
        <taxon>Eubacteriales</taxon>
        <taxon>Clostridiaceae</taxon>
        <taxon>Inconstantimicrobium</taxon>
    </lineage>
</organism>
<dbReference type="Pfam" id="PF00882">
    <property type="entry name" value="Zn_dep_PLPC"/>
    <property type="match status" value="1"/>
</dbReference>
<dbReference type="AlphaFoldDB" id="A0A7X2T2N1"/>
<evidence type="ECO:0000313" key="3">
    <source>
        <dbReference type="Proteomes" id="UP000460287"/>
    </source>
</evidence>
<accession>A0A7X2T2N1</accession>
<name>A0A7X2T2N1_9CLOT</name>
<protein>
    <submittedName>
        <fullName evidence="2">Zinc dependent phospholipase C family protein</fullName>
    </submittedName>
</protein>
<feature type="domain" description="Phospholipase C/D" evidence="1">
    <location>
        <begin position="40"/>
        <end position="192"/>
    </location>
</feature>
<comment type="caution">
    <text evidence="2">The sequence shown here is derived from an EMBL/GenBank/DDBJ whole genome shotgun (WGS) entry which is preliminary data.</text>
</comment>
<keyword evidence="3" id="KW-1185">Reference proteome</keyword>
<sequence>MLYCIFYNNLQKVIIVCLKRDIISIRLLKERSSCILLAGTHKVIAKNIIKSLDVNTKYLINDKNFIRGNLKPDNFSSYKFKKHYKEESFNMIVSKIHFLASLSEQKIVNEYGRNKFNQELGVVCHFVSDYFCLAHEERWEFKRKFKTHVHYEMVLGRISKEYKYDSSCRNDDLDLCYVANFINSNLNEYVKLKGFESDIIFAQYVCNSIVQAVLKSVAKNTSENLMII</sequence>
<dbReference type="GO" id="GO:0016788">
    <property type="term" value="F:hydrolase activity, acting on ester bonds"/>
    <property type="evidence" value="ECO:0007669"/>
    <property type="project" value="InterPro"/>
</dbReference>
<dbReference type="InterPro" id="IPR029002">
    <property type="entry name" value="PLPC/GPLD1"/>
</dbReference>
<dbReference type="InterPro" id="IPR008947">
    <property type="entry name" value="PLipase_C/P1_nuclease_dom_sf"/>
</dbReference>
<evidence type="ECO:0000313" key="2">
    <source>
        <dbReference type="EMBL" id="MSR92430.1"/>
    </source>
</evidence>
<dbReference type="Proteomes" id="UP000460287">
    <property type="component" value="Unassembled WGS sequence"/>
</dbReference>
<proteinExistence type="predicted"/>
<evidence type="ECO:0000259" key="1">
    <source>
        <dbReference type="Pfam" id="PF00882"/>
    </source>
</evidence>
<dbReference type="Gene3D" id="1.10.575.10">
    <property type="entry name" value="P1 Nuclease"/>
    <property type="match status" value="1"/>
</dbReference>